<dbReference type="AlphaFoldDB" id="A0A975T8B1"/>
<dbReference type="Pfam" id="PF13613">
    <property type="entry name" value="HTH_Tnp_4"/>
    <property type="match status" value="1"/>
</dbReference>
<keyword evidence="3" id="KW-1185">Reference proteome</keyword>
<proteinExistence type="predicted"/>
<dbReference type="EMBL" id="CP021056">
    <property type="protein sequence ID" value="QXE23889.1"/>
    <property type="molecule type" value="Genomic_DNA"/>
</dbReference>
<name>A0A975T8B1_9NOST</name>
<dbReference type="InterPro" id="IPR027805">
    <property type="entry name" value="Transposase_HTH_dom"/>
</dbReference>
<protein>
    <submittedName>
        <fullName evidence="2">Transposase</fullName>
    </submittedName>
</protein>
<accession>A0A975T8B1</accession>
<organism evidence="2 3">
    <name type="scientific">Richelia sinica FACHB-800</name>
    <dbReference type="NCBI Taxonomy" id="1357546"/>
    <lineage>
        <taxon>Bacteria</taxon>
        <taxon>Bacillati</taxon>
        <taxon>Cyanobacteriota</taxon>
        <taxon>Cyanophyceae</taxon>
        <taxon>Nostocales</taxon>
        <taxon>Nostocaceae</taxon>
        <taxon>Richelia</taxon>
    </lineage>
</organism>
<evidence type="ECO:0000313" key="2">
    <source>
        <dbReference type="EMBL" id="QXE23889.1"/>
    </source>
</evidence>
<evidence type="ECO:0000313" key="3">
    <source>
        <dbReference type="Proteomes" id="UP000683511"/>
    </source>
</evidence>
<dbReference type="KEGG" id="rsin:B6N60_02586"/>
<sequence length="54" mass="6520">MTEVVRARSKTKVKTGRPGKLRIEDQLLMALEYWREYRTYFHSVKQKICKMSID</sequence>
<feature type="domain" description="Transposase Helix-turn-helix" evidence="1">
    <location>
        <begin position="20"/>
        <end position="42"/>
    </location>
</feature>
<dbReference type="Proteomes" id="UP000683511">
    <property type="component" value="Chromosome"/>
</dbReference>
<evidence type="ECO:0000259" key="1">
    <source>
        <dbReference type="Pfam" id="PF13613"/>
    </source>
</evidence>
<gene>
    <name evidence="2" type="ORF">B6N60_02586</name>
</gene>
<reference evidence="2" key="1">
    <citation type="submission" date="2017-04" db="EMBL/GenBank/DDBJ databases">
        <title>Genome deletions in a multicellular cyanobacterial endosymbiont for morphological adaptation in marine diatoms.</title>
        <authorList>
            <person name="Wang Y."/>
            <person name="Gao H."/>
            <person name="Li R."/>
            <person name="Xu X."/>
        </authorList>
    </citation>
    <scope>NUCLEOTIDE SEQUENCE</scope>
    <source>
        <strain evidence="2">FACHB 800</strain>
    </source>
</reference>
<dbReference type="RefSeq" id="WP_390840380.1">
    <property type="nucleotide sequence ID" value="NZ_CP021056.1"/>
</dbReference>